<reference evidence="2" key="1">
    <citation type="journal article" date="2023" name="J. Hazard. Mater.">
        <title>Anaerobic biodegradation of pyrene and benzo[a]pyrene by a new sulfate-reducing Desulforamulus aquiferis strain DSA.</title>
        <authorList>
            <person name="Zhang Z."/>
            <person name="Sun J."/>
            <person name="Gong X."/>
            <person name="Wang C."/>
            <person name="Wang H."/>
        </authorList>
    </citation>
    <scope>NUCLEOTIDE SEQUENCE</scope>
    <source>
        <strain evidence="2">DSA</strain>
    </source>
</reference>
<dbReference type="Proteomes" id="UP001172911">
    <property type="component" value="Unassembled WGS sequence"/>
</dbReference>
<dbReference type="RefSeq" id="WP_304544065.1">
    <property type="nucleotide sequence ID" value="NZ_JARPTC010000020.1"/>
</dbReference>
<accession>A0AAW7ZGB6</accession>
<comment type="caution">
    <text evidence="2">The sequence shown here is derived from an EMBL/GenBank/DDBJ whole genome shotgun (WGS) entry which is preliminary data.</text>
</comment>
<gene>
    <name evidence="2" type="primary">pseH</name>
    <name evidence="2" type="ORF">P6N53_13670</name>
</gene>
<proteinExistence type="predicted"/>
<sequence length="190" mass="22222">MEGTGNYKLTNILEKHEKILLSWRNSDHVSKYMFSESVITEEAHHRWFQNLIKGSGIIGKVLLFNEKPIGFVNFSNIEPKHNKCHWGFYIGEGDAPRGSGTIMGLLALSCIFEEYLLRKLCTEVLDFNNISINYHQKLGFVEEGRLKKHIYKNNSFHDVIVMALFNEDWSRNKEQKFIEWREKYGGANNY</sequence>
<dbReference type="AlphaFoldDB" id="A0AAW7ZGB6"/>
<evidence type="ECO:0000313" key="3">
    <source>
        <dbReference type="Proteomes" id="UP001172911"/>
    </source>
</evidence>
<keyword evidence="3" id="KW-1185">Reference proteome</keyword>
<reference evidence="2" key="2">
    <citation type="submission" date="2023-03" db="EMBL/GenBank/DDBJ databases">
        <authorList>
            <person name="Zhang Z."/>
        </authorList>
    </citation>
    <scope>NUCLEOTIDE SEQUENCE</scope>
    <source>
        <strain evidence="2">DSA</strain>
    </source>
</reference>
<evidence type="ECO:0000313" key="2">
    <source>
        <dbReference type="EMBL" id="MDO7788275.1"/>
    </source>
</evidence>
<dbReference type="PANTHER" id="PTHR43415">
    <property type="entry name" value="SPERMIDINE N(1)-ACETYLTRANSFERASE"/>
    <property type="match status" value="1"/>
</dbReference>
<dbReference type="EC" id="2.3.1.202" evidence="2"/>
<evidence type="ECO:0000259" key="1">
    <source>
        <dbReference type="PROSITE" id="PS51186"/>
    </source>
</evidence>
<dbReference type="InterPro" id="IPR016181">
    <property type="entry name" value="Acyl_CoA_acyltransferase"/>
</dbReference>
<dbReference type="InterPro" id="IPR000182">
    <property type="entry name" value="GNAT_dom"/>
</dbReference>
<dbReference type="InterPro" id="IPR020036">
    <property type="entry name" value="PseH"/>
</dbReference>
<dbReference type="Gene3D" id="3.40.630.30">
    <property type="match status" value="1"/>
</dbReference>
<dbReference type="NCBIfam" id="TIGR03585">
    <property type="entry name" value="PseH"/>
    <property type="match status" value="1"/>
</dbReference>
<keyword evidence="2" id="KW-0012">Acyltransferase</keyword>
<keyword evidence="2" id="KW-0808">Transferase</keyword>
<dbReference type="SUPFAM" id="SSF55729">
    <property type="entry name" value="Acyl-CoA N-acyltransferases (Nat)"/>
    <property type="match status" value="1"/>
</dbReference>
<dbReference type="GO" id="GO:0016747">
    <property type="term" value="F:acyltransferase activity, transferring groups other than amino-acyl groups"/>
    <property type="evidence" value="ECO:0007669"/>
    <property type="project" value="InterPro"/>
</dbReference>
<dbReference type="EMBL" id="JARPTC010000020">
    <property type="protein sequence ID" value="MDO7788275.1"/>
    <property type="molecule type" value="Genomic_DNA"/>
</dbReference>
<organism evidence="2 3">
    <name type="scientific">Desulforamulus aquiferis</name>
    <dbReference type="NCBI Taxonomy" id="1397668"/>
    <lineage>
        <taxon>Bacteria</taxon>
        <taxon>Bacillati</taxon>
        <taxon>Bacillota</taxon>
        <taxon>Clostridia</taxon>
        <taxon>Eubacteriales</taxon>
        <taxon>Peptococcaceae</taxon>
        <taxon>Desulforamulus</taxon>
    </lineage>
</organism>
<name>A0AAW7ZGB6_9FIRM</name>
<dbReference type="PROSITE" id="PS51186">
    <property type="entry name" value="GNAT"/>
    <property type="match status" value="1"/>
</dbReference>
<feature type="domain" description="N-acetyltransferase" evidence="1">
    <location>
        <begin position="7"/>
        <end position="167"/>
    </location>
</feature>
<dbReference type="PANTHER" id="PTHR43415:SF3">
    <property type="entry name" value="GNAT-FAMILY ACETYLTRANSFERASE"/>
    <property type="match status" value="1"/>
</dbReference>
<dbReference type="Pfam" id="PF13420">
    <property type="entry name" value="Acetyltransf_4"/>
    <property type="match status" value="1"/>
</dbReference>
<protein>
    <submittedName>
        <fullName evidence="2">UDP-4-amino-4, 6-dideoxy-N-acetyl-beta-L-altrosamine N-acetyltransferase</fullName>
        <ecNumber evidence="2">2.3.1.202</ecNumber>
    </submittedName>
</protein>